<dbReference type="EMBL" id="BMKN01000003">
    <property type="protein sequence ID" value="GGE61292.1"/>
    <property type="molecule type" value="Genomic_DNA"/>
</dbReference>
<evidence type="ECO:0000256" key="2">
    <source>
        <dbReference type="ARBA" id="ARBA00022898"/>
    </source>
</evidence>
<dbReference type="InterPro" id="IPR001926">
    <property type="entry name" value="TrpB-like_PALP"/>
</dbReference>
<accession>A0A917ALY2</accession>
<dbReference type="OrthoDB" id="9767775at2"/>
<dbReference type="SUPFAM" id="SSF53686">
    <property type="entry name" value="Tryptophan synthase beta subunit-like PLP-dependent enzymes"/>
    <property type="match status" value="1"/>
</dbReference>
<sequence>MTPGLEDTIVDRDAYERNVEHLHERGVVLPKISQLADPVGQLSDRMEALNAADPDAADPLNLFRVHWHNGDDRKSLADVPEHLVLGEDLTGVKAKIVVALGNRFPMIDCHKVLAAYGCLIPRLMSGVFDATRHRAVWPSTGNYCRGGVAIANLLGCRSVAVLPEGMSQERFDWLNAWLADPNDIYRTPGTESNVKEIYDACYDLAKSPENLILNQFAEYGNYIIHRAVTGPAMERIFNHLNKFGTLKPRAFVSATGSAGTIAAGDYLKASLGAQIGAIEALECPTMLYNGYGEHNIQGIGDKHVPLIQNVMNADFVIGVSDRASDGLNLVCNTTAGRSYLSNYRGLRQEDITDLGNLGLSSLANIVGAIKYAKYMDLGSDDVVLTVATDGAKMYQTELGIAERKFYPAGFDAVRAAEAYGRSILGATTDHMIEMTRPDHERVFNLGYYTWVEQQGTTLEDFDRRRDQAFWDGLLDLVPVWDDMIEAFNR</sequence>
<protein>
    <submittedName>
        <fullName evidence="4">Pyridoxal-5'-phosphate-dependent protein subunit beta</fullName>
    </submittedName>
</protein>
<dbReference type="PANTHER" id="PTHR10314">
    <property type="entry name" value="CYSTATHIONINE BETA-SYNTHASE"/>
    <property type="match status" value="1"/>
</dbReference>
<evidence type="ECO:0000259" key="3">
    <source>
        <dbReference type="Pfam" id="PF00291"/>
    </source>
</evidence>
<dbReference type="InterPro" id="IPR036052">
    <property type="entry name" value="TrpB-like_PALP_sf"/>
</dbReference>
<dbReference type="Gene3D" id="3.40.50.1100">
    <property type="match status" value="2"/>
</dbReference>
<dbReference type="AlphaFoldDB" id="A0A917ALY2"/>
<evidence type="ECO:0000313" key="5">
    <source>
        <dbReference type="Proteomes" id="UP000606730"/>
    </source>
</evidence>
<dbReference type="Proteomes" id="UP000606730">
    <property type="component" value="Unassembled WGS sequence"/>
</dbReference>
<organism evidence="4 5">
    <name type="scientific">Actibacterium pelagium</name>
    <dbReference type="NCBI Taxonomy" id="2029103"/>
    <lineage>
        <taxon>Bacteria</taxon>
        <taxon>Pseudomonadati</taxon>
        <taxon>Pseudomonadota</taxon>
        <taxon>Alphaproteobacteria</taxon>
        <taxon>Rhodobacterales</taxon>
        <taxon>Roseobacteraceae</taxon>
        <taxon>Actibacterium</taxon>
    </lineage>
</organism>
<dbReference type="InterPro" id="IPR050214">
    <property type="entry name" value="Cys_Synth/Cystath_Beta-Synth"/>
</dbReference>
<dbReference type="Pfam" id="PF00291">
    <property type="entry name" value="PALP"/>
    <property type="match status" value="1"/>
</dbReference>
<evidence type="ECO:0000256" key="1">
    <source>
        <dbReference type="ARBA" id="ARBA00001933"/>
    </source>
</evidence>
<gene>
    <name evidence="4" type="ORF">GCM10011517_31050</name>
</gene>
<comment type="cofactor">
    <cofactor evidence="1">
        <name>pyridoxal 5'-phosphate</name>
        <dbReference type="ChEBI" id="CHEBI:597326"/>
    </cofactor>
</comment>
<feature type="domain" description="Tryptophan synthase beta chain-like PALP" evidence="3">
    <location>
        <begin position="133"/>
        <end position="290"/>
    </location>
</feature>
<proteinExistence type="predicted"/>
<evidence type="ECO:0000313" key="4">
    <source>
        <dbReference type="EMBL" id="GGE61292.1"/>
    </source>
</evidence>
<name>A0A917ALY2_9RHOB</name>
<comment type="caution">
    <text evidence="4">The sequence shown here is derived from an EMBL/GenBank/DDBJ whole genome shotgun (WGS) entry which is preliminary data.</text>
</comment>
<keyword evidence="2" id="KW-0663">Pyridoxal phosphate</keyword>
<reference evidence="4" key="2">
    <citation type="submission" date="2020-09" db="EMBL/GenBank/DDBJ databases">
        <authorList>
            <person name="Sun Q."/>
            <person name="Zhou Y."/>
        </authorList>
    </citation>
    <scope>NUCLEOTIDE SEQUENCE</scope>
    <source>
        <strain evidence="4">CGMCC 1.16012</strain>
    </source>
</reference>
<keyword evidence="5" id="KW-1185">Reference proteome</keyword>
<reference evidence="4" key="1">
    <citation type="journal article" date="2014" name="Int. J. Syst. Evol. Microbiol.">
        <title>Complete genome sequence of Corynebacterium casei LMG S-19264T (=DSM 44701T), isolated from a smear-ripened cheese.</title>
        <authorList>
            <consortium name="US DOE Joint Genome Institute (JGI-PGF)"/>
            <person name="Walter F."/>
            <person name="Albersmeier A."/>
            <person name="Kalinowski J."/>
            <person name="Ruckert C."/>
        </authorList>
    </citation>
    <scope>NUCLEOTIDE SEQUENCE</scope>
    <source>
        <strain evidence="4">CGMCC 1.16012</strain>
    </source>
</reference>
<dbReference type="RefSeq" id="WP_095595411.1">
    <property type="nucleotide sequence ID" value="NZ_BMKN01000003.1"/>
</dbReference>
<dbReference type="GO" id="GO:1901605">
    <property type="term" value="P:alpha-amino acid metabolic process"/>
    <property type="evidence" value="ECO:0007669"/>
    <property type="project" value="UniProtKB-ARBA"/>
</dbReference>